<evidence type="ECO:0000313" key="1">
    <source>
        <dbReference type="EMBL" id="NDL65750.1"/>
    </source>
</evidence>
<dbReference type="Proteomes" id="UP000461443">
    <property type="component" value="Unassembled WGS sequence"/>
</dbReference>
<dbReference type="InterPro" id="IPR049457">
    <property type="entry name" value="Emfourin"/>
</dbReference>
<sequence>MDLLSLLNEHAVIELSREGGLAYIPKLAAQQRFALCDLSAAQREHLCHLVSRMALLAQHAGQTRTPGSGDQRFYRILIVGHPEGGPQATQAEIVVPESSAPPELEILWKKGTFQSAE</sequence>
<name>A0A845SLF2_9GAMM</name>
<dbReference type="EMBL" id="WUBS01000021">
    <property type="protein sequence ID" value="NDL65750.1"/>
    <property type="molecule type" value="Genomic_DNA"/>
</dbReference>
<proteinExistence type="predicted"/>
<comment type="caution">
    <text evidence="1">The sequence shown here is derived from an EMBL/GenBank/DDBJ whole genome shotgun (WGS) entry which is preliminary data.</text>
</comment>
<gene>
    <name evidence="1" type="ORF">GRH90_23735</name>
</gene>
<accession>A0A845SLF2</accession>
<evidence type="ECO:0000313" key="2">
    <source>
        <dbReference type="Proteomes" id="UP000461443"/>
    </source>
</evidence>
<dbReference type="AlphaFoldDB" id="A0A845SLF2"/>
<protein>
    <submittedName>
        <fullName evidence="1">Uncharacterized protein</fullName>
    </submittedName>
</protein>
<keyword evidence="2" id="KW-1185">Reference proteome</keyword>
<organism evidence="1 2">
    <name type="scientific">Acerihabitans arboris</name>
    <dbReference type="NCBI Taxonomy" id="2691583"/>
    <lineage>
        <taxon>Bacteria</taxon>
        <taxon>Pseudomonadati</taxon>
        <taxon>Pseudomonadota</taxon>
        <taxon>Gammaproteobacteria</taxon>
        <taxon>Enterobacterales</taxon>
        <taxon>Pectobacteriaceae</taxon>
        <taxon>Acerihabitans</taxon>
    </lineage>
</organism>
<dbReference type="Pfam" id="PF20242">
    <property type="entry name" value="Emfourin"/>
    <property type="match status" value="1"/>
</dbReference>
<reference evidence="1 2" key="2">
    <citation type="submission" date="2020-02" db="EMBL/GenBank/DDBJ databases">
        <title>The new genus of Enterobacteriales.</title>
        <authorList>
            <person name="Kim I.S."/>
        </authorList>
    </citation>
    <scope>NUCLEOTIDE SEQUENCE [LARGE SCALE GENOMIC DNA]</scope>
    <source>
        <strain evidence="1 2">SAP-6</strain>
    </source>
</reference>
<dbReference type="RefSeq" id="WP_162368458.1">
    <property type="nucleotide sequence ID" value="NZ_WUBS01000021.1"/>
</dbReference>
<reference evidence="1 2" key="1">
    <citation type="submission" date="2019-12" db="EMBL/GenBank/DDBJ databases">
        <authorList>
            <person name="Lee S.D."/>
        </authorList>
    </citation>
    <scope>NUCLEOTIDE SEQUENCE [LARGE SCALE GENOMIC DNA]</scope>
    <source>
        <strain evidence="1 2">SAP-6</strain>
    </source>
</reference>